<protein>
    <submittedName>
        <fullName evidence="1">Uncharacterized protein</fullName>
    </submittedName>
</protein>
<dbReference type="EMBL" id="CAJJDO010000115">
    <property type="protein sequence ID" value="CAD8197296.1"/>
    <property type="molecule type" value="Genomic_DNA"/>
</dbReference>
<reference evidence="1" key="1">
    <citation type="submission" date="2021-01" db="EMBL/GenBank/DDBJ databases">
        <authorList>
            <consortium name="Genoscope - CEA"/>
            <person name="William W."/>
        </authorList>
    </citation>
    <scope>NUCLEOTIDE SEQUENCE</scope>
</reference>
<accession>A0A8S1X8J7</accession>
<evidence type="ECO:0000313" key="1">
    <source>
        <dbReference type="EMBL" id="CAD8197296.1"/>
    </source>
</evidence>
<proteinExistence type="predicted"/>
<organism evidence="1 2">
    <name type="scientific">Paramecium pentaurelia</name>
    <dbReference type="NCBI Taxonomy" id="43138"/>
    <lineage>
        <taxon>Eukaryota</taxon>
        <taxon>Sar</taxon>
        <taxon>Alveolata</taxon>
        <taxon>Ciliophora</taxon>
        <taxon>Intramacronucleata</taxon>
        <taxon>Oligohymenophorea</taxon>
        <taxon>Peniculida</taxon>
        <taxon>Parameciidae</taxon>
        <taxon>Paramecium</taxon>
    </lineage>
</organism>
<name>A0A8S1X8J7_9CILI</name>
<sequence>MNNQDSLDKVLQLGQQYEEQIQQRKQIQNAIEIVNQTEQQILKDRKEVEKYLQPK</sequence>
<evidence type="ECO:0000313" key="2">
    <source>
        <dbReference type="Proteomes" id="UP000689195"/>
    </source>
</evidence>
<dbReference type="Proteomes" id="UP000689195">
    <property type="component" value="Unassembled WGS sequence"/>
</dbReference>
<gene>
    <name evidence="1" type="ORF">PPENT_87.1.T1150035</name>
</gene>
<comment type="caution">
    <text evidence="1">The sequence shown here is derived from an EMBL/GenBank/DDBJ whole genome shotgun (WGS) entry which is preliminary data.</text>
</comment>
<keyword evidence="2" id="KW-1185">Reference proteome</keyword>
<dbReference type="AlphaFoldDB" id="A0A8S1X8J7"/>